<evidence type="ECO:0000313" key="3">
    <source>
        <dbReference type="EMBL" id="RZF61140.1"/>
    </source>
</evidence>
<dbReference type="SMART" id="SM00014">
    <property type="entry name" value="acidPPc"/>
    <property type="match status" value="1"/>
</dbReference>
<sequence length="232" mass="24749">MLWAGFLVAAALGAAVPVGDKPALLLTAQDIDPALVLPPPPAPDSPQVRAELAELHAIEAVRTSADEAAARLDGETKNGSIFAEVLGPRFDLANLPQTKRLLDLVRASEKAAVDRGKDAFKRARPYAIDPTLRSCKRNDDPLSSYPSGHTSMAFAMAETLARLVPEKAPALLARAARYGQSRIVCEQHFRSDVSAGQMLGLLIAERLMAKSVFVAQFRAAQSELLSAGIASR</sequence>
<protein>
    <recommendedName>
        <fullName evidence="1">Acid phosphatase</fullName>
        <ecNumber evidence="1">3.1.3.2</ecNumber>
    </recommendedName>
</protein>
<comment type="similarity">
    <text evidence="1">Belongs to the class A bacterial acid phosphatase family.</text>
</comment>
<dbReference type="EMBL" id="SGIS01000037">
    <property type="protein sequence ID" value="RZF61140.1"/>
    <property type="molecule type" value="Genomic_DNA"/>
</dbReference>
<dbReference type="EC" id="3.1.3.2" evidence="1"/>
<dbReference type="InterPro" id="IPR000326">
    <property type="entry name" value="PAP2/HPO"/>
</dbReference>
<dbReference type="Pfam" id="PF01569">
    <property type="entry name" value="PAP2"/>
    <property type="match status" value="1"/>
</dbReference>
<dbReference type="Gene3D" id="1.20.144.10">
    <property type="entry name" value="Phosphatidic acid phosphatase type 2/haloperoxidase"/>
    <property type="match status" value="1"/>
</dbReference>
<dbReference type="PRINTS" id="PR00483">
    <property type="entry name" value="BACPHPHTASE"/>
</dbReference>
<keyword evidence="4" id="KW-1185">Reference proteome</keyword>
<accession>A0A4Q6XLX4</accession>
<comment type="caution">
    <text evidence="3">The sequence shown here is derived from an EMBL/GenBank/DDBJ whole genome shotgun (WGS) entry which is preliminary data.</text>
</comment>
<organism evidence="3 4">
    <name type="scientific">Sphingomonas populi</name>
    <dbReference type="NCBI Taxonomy" id="2484750"/>
    <lineage>
        <taxon>Bacteria</taxon>
        <taxon>Pseudomonadati</taxon>
        <taxon>Pseudomonadota</taxon>
        <taxon>Alphaproteobacteria</taxon>
        <taxon>Sphingomonadales</taxon>
        <taxon>Sphingomonadaceae</taxon>
        <taxon>Sphingomonas</taxon>
    </lineage>
</organism>
<proteinExistence type="inferred from homology"/>
<dbReference type="PIRSF" id="PIRSF000897">
    <property type="entry name" value="Acid_Ptase_ClsA"/>
    <property type="match status" value="1"/>
</dbReference>
<dbReference type="InterPro" id="IPR036938">
    <property type="entry name" value="PAP2/HPO_sf"/>
</dbReference>
<dbReference type="Proteomes" id="UP000292085">
    <property type="component" value="Unassembled WGS sequence"/>
</dbReference>
<dbReference type="GO" id="GO:0030288">
    <property type="term" value="C:outer membrane-bounded periplasmic space"/>
    <property type="evidence" value="ECO:0007669"/>
    <property type="project" value="InterPro"/>
</dbReference>
<reference evidence="3 4" key="1">
    <citation type="submission" date="2019-02" db="EMBL/GenBank/DDBJ databases">
        <authorList>
            <person name="Li Y."/>
        </authorList>
    </citation>
    <scope>NUCLEOTIDE SEQUENCE [LARGE SCALE GENOMIC DNA]</scope>
    <source>
        <strain evidence="3 4">3-7</strain>
    </source>
</reference>
<dbReference type="AlphaFoldDB" id="A0A4Q6XLX4"/>
<evidence type="ECO:0000259" key="2">
    <source>
        <dbReference type="SMART" id="SM00014"/>
    </source>
</evidence>
<keyword evidence="1" id="KW-0378">Hydrolase</keyword>
<dbReference type="RefSeq" id="WP_130159730.1">
    <property type="nucleotide sequence ID" value="NZ_SGIS01000037.1"/>
</dbReference>
<dbReference type="OrthoDB" id="9805301at2"/>
<comment type="catalytic activity">
    <reaction evidence="1">
        <text>a phosphate monoester + H2O = an alcohol + phosphate</text>
        <dbReference type="Rhea" id="RHEA:15017"/>
        <dbReference type="ChEBI" id="CHEBI:15377"/>
        <dbReference type="ChEBI" id="CHEBI:30879"/>
        <dbReference type="ChEBI" id="CHEBI:43474"/>
        <dbReference type="ChEBI" id="CHEBI:67140"/>
        <dbReference type="EC" id="3.1.3.2"/>
    </reaction>
</comment>
<dbReference type="SUPFAM" id="SSF48317">
    <property type="entry name" value="Acid phosphatase/Vanadium-dependent haloperoxidase"/>
    <property type="match status" value="1"/>
</dbReference>
<evidence type="ECO:0000313" key="4">
    <source>
        <dbReference type="Proteomes" id="UP000292085"/>
    </source>
</evidence>
<name>A0A4Q6XLX4_9SPHN</name>
<dbReference type="InterPro" id="IPR001011">
    <property type="entry name" value="Acid_Pase_classA_bac"/>
</dbReference>
<dbReference type="GO" id="GO:0003993">
    <property type="term" value="F:acid phosphatase activity"/>
    <property type="evidence" value="ECO:0007669"/>
    <property type="project" value="UniProtKB-EC"/>
</dbReference>
<gene>
    <name evidence="3" type="ORF">EWE75_19240</name>
</gene>
<feature type="domain" description="Phosphatidic acid phosphatase type 2/haloperoxidase" evidence="2">
    <location>
        <begin position="99"/>
        <end position="208"/>
    </location>
</feature>
<evidence type="ECO:0000256" key="1">
    <source>
        <dbReference type="PIRNR" id="PIRNR000897"/>
    </source>
</evidence>